<dbReference type="InterPro" id="IPR036388">
    <property type="entry name" value="WH-like_DNA-bd_sf"/>
</dbReference>
<dbReference type="CDD" id="cd05466">
    <property type="entry name" value="PBP2_LTTR_substrate"/>
    <property type="match status" value="1"/>
</dbReference>
<dbReference type="Proteomes" id="UP000629025">
    <property type="component" value="Unassembled WGS sequence"/>
</dbReference>
<dbReference type="Gene3D" id="3.40.190.290">
    <property type="match status" value="1"/>
</dbReference>
<keyword evidence="3" id="KW-0238">DNA-binding</keyword>
<evidence type="ECO:0000256" key="1">
    <source>
        <dbReference type="ARBA" id="ARBA00009437"/>
    </source>
</evidence>
<reference evidence="7" key="1">
    <citation type="journal article" date="2019" name="Int. J. Syst. Evol. Microbiol.">
        <title>The Global Catalogue of Microorganisms (GCM) 10K type strain sequencing project: providing services to taxonomists for standard genome sequencing and annotation.</title>
        <authorList>
            <consortium name="The Broad Institute Genomics Platform"/>
            <consortium name="The Broad Institute Genome Sequencing Center for Infectious Disease"/>
            <person name="Wu L."/>
            <person name="Ma J."/>
        </authorList>
    </citation>
    <scope>NUCLEOTIDE SEQUENCE [LARGE SCALE GENOMIC DNA]</scope>
    <source>
        <strain evidence="7">CGMCC 1.15341</strain>
    </source>
</reference>
<dbReference type="PANTHER" id="PTHR30419">
    <property type="entry name" value="HTH-TYPE TRANSCRIPTIONAL REGULATOR YBHD"/>
    <property type="match status" value="1"/>
</dbReference>
<dbReference type="PROSITE" id="PS50931">
    <property type="entry name" value="HTH_LYSR"/>
    <property type="match status" value="1"/>
</dbReference>
<evidence type="ECO:0000256" key="3">
    <source>
        <dbReference type="ARBA" id="ARBA00023125"/>
    </source>
</evidence>
<sequence length="318" mass="35913">MNTKQLIYFLKTAELCSIAAAARELEVAQPSISLQLDNLEHELGTRLFERDYRGVTLTESGQLFRTHAESILRQVEQAKLDIRQSEEEPSGRLVIGMTQPIGNVVSVPLLTQVEQRYPKIQLDLFAGLSYSLSQQLLAGEIDLAISSPDGSDMSRLRREKLFRELLYLAMGTDPKPASQLPLRSRKRLRFAELADHEVIVTGRQDSLGYLLHQYELQTGVSIRHKPAFGQLMTTLRYVADGYGMLLSPSSSFYHLEEAGQIHALEITDPPLWRDVYITTAAERPKTALMRAVIPLIHEVTRQEYLAGHWRGQLTTDEA</sequence>
<dbReference type="InterPro" id="IPR050950">
    <property type="entry name" value="HTH-type_LysR_regulators"/>
</dbReference>
<dbReference type="PRINTS" id="PR00039">
    <property type="entry name" value="HTHLYSR"/>
</dbReference>
<evidence type="ECO:0000313" key="6">
    <source>
        <dbReference type="EMBL" id="GGC06382.1"/>
    </source>
</evidence>
<evidence type="ECO:0000259" key="5">
    <source>
        <dbReference type="PROSITE" id="PS50931"/>
    </source>
</evidence>
<proteinExistence type="inferred from homology"/>
<dbReference type="InterPro" id="IPR000847">
    <property type="entry name" value="LysR_HTH_N"/>
</dbReference>
<evidence type="ECO:0000256" key="4">
    <source>
        <dbReference type="ARBA" id="ARBA00023163"/>
    </source>
</evidence>
<dbReference type="EMBL" id="BMIJ01000008">
    <property type="protein sequence ID" value="GGC06382.1"/>
    <property type="molecule type" value="Genomic_DNA"/>
</dbReference>
<organism evidence="6 7">
    <name type="scientific">Marinobacterium zhoushanense</name>
    <dbReference type="NCBI Taxonomy" id="1679163"/>
    <lineage>
        <taxon>Bacteria</taxon>
        <taxon>Pseudomonadati</taxon>
        <taxon>Pseudomonadota</taxon>
        <taxon>Gammaproteobacteria</taxon>
        <taxon>Oceanospirillales</taxon>
        <taxon>Oceanospirillaceae</taxon>
        <taxon>Marinobacterium</taxon>
    </lineage>
</organism>
<dbReference type="RefSeq" id="WP_188750847.1">
    <property type="nucleotide sequence ID" value="NZ_BMIJ01000008.1"/>
</dbReference>
<gene>
    <name evidence="6" type="ORF">GCM10011352_35740</name>
</gene>
<name>A0ABQ1KSZ7_9GAMM</name>
<evidence type="ECO:0000313" key="7">
    <source>
        <dbReference type="Proteomes" id="UP000629025"/>
    </source>
</evidence>
<accession>A0ABQ1KSZ7</accession>
<keyword evidence="7" id="KW-1185">Reference proteome</keyword>
<evidence type="ECO:0000256" key="2">
    <source>
        <dbReference type="ARBA" id="ARBA00023015"/>
    </source>
</evidence>
<keyword evidence="2" id="KW-0805">Transcription regulation</keyword>
<comment type="caution">
    <text evidence="6">The sequence shown here is derived from an EMBL/GenBank/DDBJ whole genome shotgun (WGS) entry which is preliminary data.</text>
</comment>
<keyword evidence="4" id="KW-0804">Transcription</keyword>
<dbReference type="Pfam" id="PF03466">
    <property type="entry name" value="LysR_substrate"/>
    <property type="match status" value="1"/>
</dbReference>
<comment type="similarity">
    <text evidence="1">Belongs to the LysR transcriptional regulatory family.</text>
</comment>
<protein>
    <submittedName>
        <fullName evidence="6">LysR family transcriptional regulator</fullName>
    </submittedName>
</protein>
<dbReference type="SUPFAM" id="SSF46785">
    <property type="entry name" value="Winged helix' DNA-binding domain"/>
    <property type="match status" value="1"/>
</dbReference>
<dbReference type="InterPro" id="IPR036390">
    <property type="entry name" value="WH_DNA-bd_sf"/>
</dbReference>
<feature type="domain" description="HTH lysR-type" evidence="5">
    <location>
        <begin position="1"/>
        <end position="58"/>
    </location>
</feature>
<dbReference type="Pfam" id="PF00126">
    <property type="entry name" value="HTH_1"/>
    <property type="match status" value="1"/>
</dbReference>
<dbReference type="Gene3D" id="1.10.10.10">
    <property type="entry name" value="Winged helix-like DNA-binding domain superfamily/Winged helix DNA-binding domain"/>
    <property type="match status" value="1"/>
</dbReference>
<dbReference type="SUPFAM" id="SSF53850">
    <property type="entry name" value="Periplasmic binding protein-like II"/>
    <property type="match status" value="1"/>
</dbReference>
<dbReference type="InterPro" id="IPR005119">
    <property type="entry name" value="LysR_subst-bd"/>
</dbReference>